<reference evidence="1" key="1">
    <citation type="submission" date="2013-05" db="EMBL/GenBank/DDBJ databases">
        <authorList>
            <person name="Govender V.S."/>
            <person name="Mchunu L.V."/>
            <person name="Naicker R.N."/>
            <person name="Sha K.I."/>
            <person name="Zinyembe F."/>
            <person name="Pillay B."/>
            <person name="Larsen M.H."/>
            <person name="Rubin E.J."/>
            <person name="Kasprowicz V.O."/>
            <person name="Bishai W.R."/>
            <person name="Bowman C.A."/>
            <person name="Russell D.A."/>
            <person name="Jacobs-Sera D."/>
            <person name="Hendrix R.W."/>
            <person name="Hatfull G.F."/>
        </authorList>
    </citation>
    <scope>NUCLEOTIDE SEQUENCE</scope>
</reference>
<dbReference type="Proteomes" id="UP000015553">
    <property type="component" value="Segment"/>
</dbReference>
<proteinExistence type="predicted"/>
<name>A0ACD4Q9P2_9CAUD</name>
<evidence type="ECO:0000313" key="2">
    <source>
        <dbReference type="Proteomes" id="UP000015553"/>
    </source>
</evidence>
<sequence>MRRLGKVRYTDGMTTNGWTPDNVPAGNTLFELYFASQAEDSDPDPYAFPGEARCIKLFLTSPLGLSMNDFSLVPADDLNPGAVTGDHYYRIVWHRDGEDEEIGVLVAVAQGPLPEDQVN</sequence>
<keyword evidence="2" id="KW-1185">Reference proteome</keyword>
<accession>A0ACD4Q9P2</accession>
<gene>
    <name evidence="1" type="primary">1</name>
    <name evidence="1" type="ORF">PBI_MUDDY_1</name>
</gene>
<protein>
    <submittedName>
        <fullName evidence="1">Uncharacterized protein</fullName>
    </submittedName>
</protein>
<dbReference type="EMBL" id="KF024728">
    <property type="protein sequence ID" value="WEV84045.1"/>
    <property type="molecule type" value="Genomic_DNA"/>
</dbReference>
<evidence type="ECO:0000313" key="1">
    <source>
        <dbReference type="EMBL" id="WEV84045.1"/>
    </source>
</evidence>
<organism evidence="1 2">
    <name type="scientific">Mycobacterium phage Muddy</name>
    <dbReference type="NCBI Taxonomy" id="1340829"/>
    <lineage>
        <taxon>Viruses</taxon>
        <taxon>Duplodnaviria</taxon>
        <taxon>Heunggongvirae</taxon>
        <taxon>Uroviricota</taxon>
        <taxon>Caudoviricetes</taxon>
        <taxon>Mapvirus</taxon>
        <taxon>Mapvirus muddy</taxon>
    </lineage>
</organism>